<dbReference type="InterPro" id="IPR015813">
    <property type="entry name" value="Pyrv/PenolPyrv_kinase-like_dom"/>
</dbReference>
<dbReference type="PANTHER" id="PTHR42905">
    <property type="entry name" value="PHOSPHOENOLPYRUVATE CARBOXYLASE"/>
    <property type="match status" value="1"/>
</dbReference>
<dbReference type="InterPro" id="IPR040442">
    <property type="entry name" value="Pyrv_kinase-like_dom_sf"/>
</dbReference>
<keyword evidence="2" id="KW-0670">Pyruvate</keyword>
<dbReference type="EMBL" id="JAULSR010000005">
    <property type="protein sequence ID" value="KAK0617824.1"/>
    <property type="molecule type" value="Genomic_DNA"/>
</dbReference>
<evidence type="ECO:0000313" key="3">
    <source>
        <dbReference type="Proteomes" id="UP001174934"/>
    </source>
</evidence>
<dbReference type="CDD" id="cd00377">
    <property type="entry name" value="ICL_PEPM"/>
    <property type="match status" value="1"/>
</dbReference>
<dbReference type="InterPro" id="IPR039556">
    <property type="entry name" value="ICL/PEPM"/>
</dbReference>
<reference evidence="2" key="1">
    <citation type="submission" date="2023-06" db="EMBL/GenBank/DDBJ databases">
        <title>Genome-scale phylogeny and comparative genomics of the fungal order Sordariales.</title>
        <authorList>
            <consortium name="Lawrence Berkeley National Laboratory"/>
            <person name="Hensen N."/>
            <person name="Bonometti L."/>
            <person name="Westerberg I."/>
            <person name="Brannstrom I.O."/>
            <person name="Guillou S."/>
            <person name="Cros-Aarteil S."/>
            <person name="Calhoun S."/>
            <person name="Haridas S."/>
            <person name="Kuo A."/>
            <person name="Mondo S."/>
            <person name="Pangilinan J."/>
            <person name="Riley R."/>
            <person name="LaButti K."/>
            <person name="Andreopoulos B."/>
            <person name="Lipzen A."/>
            <person name="Chen C."/>
            <person name="Yanf M."/>
            <person name="Daum C."/>
            <person name="Ng V."/>
            <person name="Clum A."/>
            <person name="Steindorff A."/>
            <person name="Ohm R."/>
            <person name="Martin F."/>
            <person name="Silar P."/>
            <person name="Natvig D."/>
            <person name="Lalanne C."/>
            <person name="Gautier V."/>
            <person name="Ament-velasquez S.L."/>
            <person name="Kruys A."/>
            <person name="Hutchinson M.I."/>
            <person name="Powell A.J."/>
            <person name="Barry K."/>
            <person name="Miller A.N."/>
            <person name="Grigoriev I.V."/>
            <person name="Debuchy R."/>
            <person name="Gladieux P."/>
            <person name="Thoren M.H."/>
            <person name="Johannesson H."/>
        </authorList>
    </citation>
    <scope>NUCLEOTIDE SEQUENCE</scope>
    <source>
        <strain evidence="2">SMH3391-2</strain>
    </source>
</reference>
<protein>
    <submittedName>
        <fullName evidence="2">Pyruvate/Phosphoenolpyruvate kinase-like domain-containing protein</fullName>
    </submittedName>
</protein>
<proteinExistence type="predicted"/>
<dbReference type="AlphaFoldDB" id="A0AA40BY56"/>
<dbReference type="Proteomes" id="UP001174934">
    <property type="component" value="Unassembled WGS sequence"/>
</dbReference>
<comment type="catalytic activity">
    <reaction evidence="1">
        <text>(2S,3R)-3-hydroxybutane-1,2,3-tricarboxylate = pyruvate + succinate</text>
        <dbReference type="Rhea" id="RHEA:16809"/>
        <dbReference type="ChEBI" id="CHEBI:15361"/>
        <dbReference type="ChEBI" id="CHEBI:30031"/>
        <dbReference type="ChEBI" id="CHEBI:57429"/>
        <dbReference type="EC" id="4.1.3.30"/>
    </reaction>
</comment>
<dbReference type="GO" id="GO:0016301">
    <property type="term" value="F:kinase activity"/>
    <property type="evidence" value="ECO:0007669"/>
    <property type="project" value="UniProtKB-KW"/>
</dbReference>
<dbReference type="Pfam" id="PF13714">
    <property type="entry name" value="PEP_mutase"/>
    <property type="match status" value="1"/>
</dbReference>
<dbReference type="SUPFAM" id="SSF51621">
    <property type="entry name" value="Phosphoenolpyruvate/pyruvate domain"/>
    <property type="match status" value="1"/>
</dbReference>
<comment type="caution">
    <text evidence="2">The sequence shown here is derived from an EMBL/GenBank/DDBJ whole genome shotgun (WGS) entry which is preliminary data.</text>
</comment>
<name>A0AA40BY56_9PEZI</name>
<dbReference type="GO" id="GO:0046421">
    <property type="term" value="F:methylisocitrate lyase activity"/>
    <property type="evidence" value="ECO:0007669"/>
    <property type="project" value="UniProtKB-EC"/>
</dbReference>
<dbReference type="PANTHER" id="PTHR42905:SF2">
    <property type="entry name" value="PHOSPHOENOLPYRUVATE CARBOXYLASE FAMILY PROTEIN"/>
    <property type="match status" value="1"/>
</dbReference>
<dbReference type="Gene3D" id="3.20.20.60">
    <property type="entry name" value="Phosphoenolpyruvate-binding domains"/>
    <property type="match status" value="1"/>
</dbReference>
<sequence length="307" mass="32499">MPTSAAARLRELLARQDDIIVCPGVYDGLTARIALQQGFDCLYMTGAGTSLSRLGLPDLGLTTLPEMLANASTIASLSPSTPLIADADTGYGGPLMVARTVRACMSAGVAGLHLEDQVLAKRCGHLLNKELVPRDVYLSRIRAAVLARQEMRDLTGGVSDIVIIARTDALQGMGFDEAMGRLEDAVAVGADVVFMEGVAGKEMGRVVCERFRSKGVPVLLNMVPGGVTAEMTLEEAREVGFGVVVYPGLMLSAVYEACERVSGELKRTGRVEKIKGMGPKVLFELCGLDECLEFDKKAGGKGFDGGV</sequence>
<organism evidence="2 3">
    <name type="scientific">Bombardia bombarda</name>
    <dbReference type="NCBI Taxonomy" id="252184"/>
    <lineage>
        <taxon>Eukaryota</taxon>
        <taxon>Fungi</taxon>
        <taxon>Dikarya</taxon>
        <taxon>Ascomycota</taxon>
        <taxon>Pezizomycotina</taxon>
        <taxon>Sordariomycetes</taxon>
        <taxon>Sordariomycetidae</taxon>
        <taxon>Sordariales</taxon>
        <taxon>Lasiosphaeriaceae</taxon>
        <taxon>Bombardia</taxon>
    </lineage>
</organism>
<evidence type="ECO:0000313" key="2">
    <source>
        <dbReference type="EMBL" id="KAK0617824.1"/>
    </source>
</evidence>
<evidence type="ECO:0000256" key="1">
    <source>
        <dbReference type="ARBA" id="ARBA00001050"/>
    </source>
</evidence>
<accession>A0AA40BY56</accession>
<keyword evidence="2" id="KW-0418">Kinase</keyword>
<keyword evidence="3" id="KW-1185">Reference proteome</keyword>
<dbReference type="InterPro" id="IPR018523">
    <property type="entry name" value="Isocitrate_lyase_ph_CS"/>
</dbReference>
<dbReference type="PROSITE" id="PS00161">
    <property type="entry name" value="ISOCITRATE_LYASE"/>
    <property type="match status" value="1"/>
</dbReference>
<keyword evidence="2" id="KW-0808">Transferase</keyword>
<gene>
    <name evidence="2" type="ORF">B0T17DRAFT_600837</name>
</gene>